<accession>A0A1I0R3A5</accession>
<sequence length="45" mass="5264">MKKLEYARKSSIPNIDMSYVLTIIFLLIGILFNIYVCQCILGIRR</sequence>
<feature type="transmembrane region" description="Helical" evidence="1">
    <location>
        <begin position="20"/>
        <end position="43"/>
    </location>
</feature>
<organism evidence="2 3">
    <name type="scientific">[Clostridium] fimetarium</name>
    <dbReference type="NCBI Taxonomy" id="99656"/>
    <lineage>
        <taxon>Bacteria</taxon>
        <taxon>Bacillati</taxon>
        <taxon>Bacillota</taxon>
        <taxon>Clostridia</taxon>
        <taxon>Lachnospirales</taxon>
        <taxon>Lachnospiraceae</taxon>
    </lineage>
</organism>
<dbReference type="STRING" id="99656.SAMN05421659_11161"/>
<protein>
    <submittedName>
        <fullName evidence="2">Uncharacterized protein</fullName>
    </submittedName>
</protein>
<name>A0A1I0R3A5_9FIRM</name>
<evidence type="ECO:0000313" key="3">
    <source>
        <dbReference type="Proteomes" id="UP000199701"/>
    </source>
</evidence>
<dbReference type="EMBL" id="FOJI01000011">
    <property type="protein sequence ID" value="SEW34416.1"/>
    <property type="molecule type" value="Genomic_DNA"/>
</dbReference>
<reference evidence="2 3" key="1">
    <citation type="submission" date="2016-10" db="EMBL/GenBank/DDBJ databases">
        <authorList>
            <person name="de Groot N.N."/>
        </authorList>
    </citation>
    <scope>NUCLEOTIDE SEQUENCE [LARGE SCALE GENOMIC DNA]</scope>
    <source>
        <strain evidence="2 3">DSM 9179</strain>
    </source>
</reference>
<keyword evidence="1" id="KW-0812">Transmembrane</keyword>
<keyword evidence="1" id="KW-0472">Membrane</keyword>
<dbReference type="Proteomes" id="UP000199701">
    <property type="component" value="Unassembled WGS sequence"/>
</dbReference>
<keyword evidence="1" id="KW-1133">Transmembrane helix</keyword>
<dbReference type="AlphaFoldDB" id="A0A1I0R3A5"/>
<evidence type="ECO:0000313" key="2">
    <source>
        <dbReference type="EMBL" id="SEW34416.1"/>
    </source>
</evidence>
<gene>
    <name evidence="2" type="ORF">SAMN05421659_11161</name>
</gene>
<proteinExistence type="predicted"/>
<evidence type="ECO:0000256" key="1">
    <source>
        <dbReference type="SAM" id="Phobius"/>
    </source>
</evidence>
<keyword evidence="3" id="KW-1185">Reference proteome</keyword>